<comment type="caution">
    <text evidence="11">The sequence shown here is derived from an EMBL/GenBank/DDBJ whole genome shotgun (WGS) entry which is preliminary data.</text>
</comment>
<organism evidence="11 12">
    <name type="scientific">Desulfosalsimonas propionicica</name>
    <dbReference type="NCBI Taxonomy" id="332175"/>
    <lineage>
        <taxon>Bacteria</taxon>
        <taxon>Pseudomonadati</taxon>
        <taxon>Thermodesulfobacteriota</taxon>
        <taxon>Desulfobacteria</taxon>
        <taxon>Desulfobacterales</taxon>
        <taxon>Desulfosalsimonadaceae</taxon>
        <taxon>Desulfosalsimonas</taxon>
    </lineage>
</organism>
<evidence type="ECO:0000259" key="9">
    <source>
        <dbReference type="Pfam" id="PF21082"/>
    </source>
</evidence>
<dbReference type="SUPFAM" id="SSF82861">
    <property type="entry name" value="Mechanosensitive channel protein MscS (YggB), transmembrane region"/>
    <property type="match status" value="1"/>
</dbReference>
<feature type="transmembrane region" description="Helical" evidence="7">
    <location>
        <begin position="28"/>
        <end position="53"/>
    </location>
</feature>
<dbReference type="PANTHER" id="PTHR30221:SF1">
    <property type="entry name" value="SMALL-CONDUCTANCE MECHANOSENSITIVE CHANNEL"/>
    <property type="match status" value="1"/>
</dbReference>
<comment type="subcellular location">
    <subcellularLocation>
        <location evidence="1">Cell membrane</location>
        <topology evidence="1">Multi-pass membrane protein</topology>
    </subcellularLocation>
</comment>
<evidence type="ECO:0000259" key="8">
    <source>
        <dbReference type="Pfam" id="PF00924"/>
    </source>
</evidence>
<evidence type="ECO:0000313" key="11">
    <source>
        <dbReference type="EMBL" id="MBA2883152.1"/>
    </source>
</evidence>
<dbReference type="Pfam" id="PF21088">
    <property type="entry name" value="MS_channel_1st"/>
    <property type="match status" value="1"/>
</dbReference>
<dbReference type="Gene3D" id="2.30.30.60">
    <property type="match status" value="1"/>
</dbReference>
<dbReference type="GO" id="GO:0008381">
    <property type="term" value="F:mechanosensitive monoatomic ion channel activity"/>
    <property type="evidence" value="ECO:0007669"/>
    <property type="project" value="InterPro"/>
</dbReference>
<sequence>MNGLTGSAASVPSWLPAWLESTWRLLGAYPFLLALVIVVVGLSLAFLVPRFILYWGLRIADRANAELMGKLLRVGARVAGLLVGYISLVTALHTLALNEFATSVIIRVLLSLLLLQLMRASLQASRIALEMFGKIRDRFAIVEERTLPLFDLMMTVVIIAIGSYALLQVWHIDATAWLASAGVIGIAVGFAAKDTLANLFAGFFIIADAPYKLGDYVVLDSGERGEITKVGIRSTRLLTRDDVEVTIPNSVIANAKIVNESGGRWVKYRIRIKVGVAYGSDVQQVVDLLENVAKRHTRVCQQPAARVRMRGFGDSSLDFELLCWIERPEQRGLVAHELYMAIYNALAENNIEIPFPQRDLWVRKVPGPMPR</sequence>
<feature type="domain" description="Mechanosensitive ion channel MscS" evidence="8">
    <location>
        <begin position="194"/>
        <end position="261"/>
    </location>
</feature>
<evidence type="ECO:0000256" key="1">
    <source>
        <dbReference type="ARBA" id="ARBA00004651"/>
    </source>
</evidence>
<dbReference type="AlphaFoldDB" id="A0A7W0CCJ5"/>
<evidence type="ECO:0000256" key="2">
    <source>
        <dbReference type="ARBA" id="ARBA00008017"/>
    </source>
</evidence>
<dbReference type="InterPro" id="IPR011066">
    <property type="entry name" value="MscS_channel_C_sf"/>
</dbReference>
<keyword evidence="3" id="KW-1003">Cell membrane</keyword>
<keyword evidence="6 7" id="KW-0472">Membrane</keyword>
<accession>A0A7W0CCJ5</accession>
<proteinExistence type="inferred from homology"/>
<dbReference type="PANTHER" id="PTHR30221">
    <property type="entry name" value="SMALL-CONDUCTANCE MECHANOSENSITIVE CHANNEL"/>
    <property type="match status" value="1"/>
</dbReference>
<keyword evidence="12" id="KW-1185">Reference proteome</keyword>
<evidence type="ECO:0000256" key="3">
    <source>
        <dbReference type="ARBA" id="ARBA00022475"/>
    </source>
</evidence>
<dbReference type="InterPro" id="IPR049142">
    <property type="entry name" value="MS_channel_1st"/>
</dbReference>
<dbReference type="InterPro" id="IPR010920">
    <property type="entry name" value="LSM_dom_sf"/>
</dbReference>
<dbReference type="InterPro" id="IPR023408">
    <property type="entry name" value="MscS_beta-dom_sf"/>
</dbReference>
<dbReference type="Pfam" id="PF00924">
    <property type="entry name" value="MS_channel_2nd"/>
    <property type="match status" value="1"/>
</dbReference>
<protein>
    <submittedName>
        <fullName evidence="11">Small-conductance mechanosensitive channel</fullName>
    </submittedName>
</protein>
<evidence type="ECO:0000256" key="6">
    <source>
        <dbReference type="ARBA" id="ARBA00023136"/>
    </source>
</evidence>
<feature type="domain" description="Mechanosensitive ion channel MscS C-terminal" evidence="9">
    <location>
        <begin position="271"/>
        <end position="353"/>
    </location>
</feature>
<dbReference type="Pfam" id="PF21082">
    <property type="entry name" value="MS_channel_3rd"/>
    <property type="match status" value="1"/>
</dbReference>
<dbReference type="Gene3D" id="3.30.70.100">
    <property type="match status" value="1"/>
</dbReference>
<dbReference type="SUPFAM" id="SSF82689">
    <property type="entry name" value="Mechanosensitive channel protein MscS (YggB), C-terminal domain"/>
    <property type="match status" value="1"/>
</dbReference>
<dbReference type="GO" id="GO:0005886">
    <property type="term" value="C:plasma membrane"/>
    <property type="evidence" value="ECO:0007669"/>
    <property type="project" value="UniProtKB-SubCell"/>
</dbReference>
<name>A0A7W0CCJ5_9BACT</name>
<dbReference type="InterPro" id="IPR011014">
    <property type="entry name" value="MscS_channel_TM-2"/>
</dbReference>
<dbReference type="InterPro" id="IPR049278">
    <property type="entry name" value="MS_channel_C"/>
</dbReference>
<keyword evidence="5 7" id="KW-1133">Transmembrane helix</keyword>
<dbReference type="InterPro" id="IPR006685">
    <property type="entry name" value="MscS_channel_2nd"/>
</dbReference>
<evidence type="ECO:0000313" key="12">
    <source>
        <dbReference type="Proteomes" id="UP000525298"/>
    </source>
</evidence>
<gene>
    <name evidence="11" type="ORF">HNR65_003513</name>
</gene>
<evidence type="ECO:0000256" key="4">
    <source>
        <dbReference type="ARBA" id="ARBA00022692"/>
    </source>
</evidence>
<dbReference type="Gene3D" id="1.10.287.1260">
    <property type="match status" value="1"/>
</dbReference>
<feature type="transmembrane region" description="Helical" evidence="7">
    <location>
        <begin position="104"/>
        <end position="129"/>
    </location>
</feature>
<feature type="transmembrane region" description="Helical" evidence="7">
    <location>
        <begin position="149"/>
        <end position="170"/>
    </location>
</feature>
<dbReference type="EMBL" id="JACDUS010000017">
    <property type="protein sequence ID" value="MBA2883152.1"/>
    <property type="molecule type" value="Genomic_DNA"/>
</dbReference>
<evidence type="ECO:0000259" key="10">
    <source>
        <dbReference type="Pfam" id="PF21088"/>
    </source>
</evidence>
<dbReference type="Proteomes" id="UP000525298">
    <property type="component" value="Unassembled WGS sequence"/>
</dbReference>
<feature type="domain" description="Mechanosensitive ion channel transmembrane helices 2/3" evidence="10">
    <location>
        <begin position="155"/>
        <end position="193"/>
    </location>
</feature>
<comment type="similarity">
    <text evidence="2">Belongs to the MscS (TC 1.A.23) family.</text>
</comment>
<reference evidence="11 12" key="1">
    <citation type="submission" date="2020-07" db="EMBL/GenBank/DDBJ databases">
        <title>Genomic Encyclopedia of Type Strains, Phase IV (KMG-IV): sequencing the most valuable type-strain genomes for metagenomic binning, comparative biology and taxonomic classification.</title>
        <authorList>
            <person name="Goeker M."/>
        </authorList>
    </citation>
    <scope>NUCLEOTIDE SEQUENCE [LARGE SCALE GENOMIC DNA]</scope>
    <source>
        <strain evidence="11 12">DSM 17721</strain>
    </source>
</reference>
<evidence type="ECO:0000256" key="7">
    <source>
        <dbReference type="SAM" id="Phobius"/>
    </source>
</evidence>
<keyword evidence="4 7" id="KW-0812">Transmembrane</keyword>
<feature type="transmembrane region" description="Helical" evidence="7">
    <location>
        <begin position="74"/>
        <end position="92"/>
    </location>
</feature>
<dbReference type="InterPro" id="IPR045275">
    <property type="entry name" value="MscS_archaea/bacteria_type"/>
</dbReference>
<dbReference type="SUPFAM" id="SSF50182">
    <property type="entry name" value="Sm-like ribonucleoproteins"/>
    <property type="match status" value="1"/>
</dbReference>
<evidence type="ECO:0000256" key="5">
    <source>
        <dbReference type="ARBA" id="ARBA00022989"/>
    </source>
</evidence>